<keyword evidence="3" id="KW-1185">Reference proteome</keyword>
<gene>
    <name evidence="2" type="ORF">NDU88_004499</name>
</gene>
<comment type="caution">
    <text evidence="2">The sequence shown here is derived from an EMBL/GenBank/DDBJ whole genome shotgun (WGS) entry which is preliminary data.</text>
</comment>
<evidence type="ECO:0000313" key="3">
    <source>
        <dbReference type="Proteomes" id="UP001066276"/>
    </source>
</evidence>
<feature type="region of interest" description="Disordered" evidence="1">
    <location>
        <begin position="1"/>
        <end position="46"/>
    </location>
</feature>
<protein>
    <submittedName>
        <fullName evidence="2">Uncharacterized protein</fullName>
    </submittedName>
</protein>
<evidence type="ECO:0000256" key="1">
    <source>
        <dbReference type="SAM" id="MobiDB-lite"/>
    </source>
</evidence>
<reference evidence="2" key="1">
    <citation type="journal article" date="2022" name="bioRxiv">
        <title>Sequencing and chromosome-scale assembly of the giantPleurodeles waltlgenome.</title>
        <authorList>
            <person name="Brown T."/>
            <person name="Elewa A."/>
            <person name="Iarovenko S."/>
            <person name="Subramanian E."/>
            <person name="Araus A.J."/>
            <person name="Petzold A."/>
            <person name="Susuki M."/>
            <person name="Suzuki K.-i.T."/>
            <person name="Hayashi T."/>
            <person name="Toyoda A."/>
            <person name="Oliveira C."/>
            <person name="Osipova E."/>
            <person name="Leigh N.D."/>
            <person name="Simon A."/>
            <person name="Yun M.H."/>
        </authorList>
    </citation>
    <scope>NUCLEOTIDE SEQUENCE</scope>
    <source>
        <strain evidence="2">20211129_DDA</strain>
        <tissue evidence="2">Liver</tissue>
    </source>
</reference>
<proteinExistence type="predicted"/>
<feature type="region of interest" description="Disordered" evidence="1">
    <location>
        <begin position="99"/>
        <end position="170"/>
    </location>
</feature>
<dbReference type="AlphaFoldDB" id="A0AAV7MYL2"/>
<dbReference type="Proteomes" id="UP001066276">
    <property type="component" value="Chromosome 9"/>
</dbReference>
<feature type="region of interest" description="Disordered" evidence="1">
    <location>
        <begin position="186"/>
        <end position="220"/>
    </location>
</feature>
<accession>A0AAV7MYL2</accession>
<sequence>MLGRRPAVAGWDVKLPDGSTGPGADRVPTPSHGGSPDLSSGQDASPVGSVDQEMFFWLVTYRLYPMPSWLSGCQSSDVHNILVSWCPSAIPGMGLTTATRENRVGSGRPAPESSGFSRGRQASGRRLRRSLVAPARCAVPAHSAGSPRSPPQGRSGQEPTPRHQALGGPAPDAALAASRVRFPTVRGPRAPQLTAHRGQQSPVHSRRSIEQGNRTQEGMVTLSRRCNAVRRGARAWRCASTRSKELEGRQGGRAVAPGSFRPILMLVGCRPPGRKEHLQATSNREQQRGLRR</sequence>
<evidence type="ECO:0000313" key="2">
    <source>
        <dbReference type="EMBL" id="KAJ1107103.1"/>
    </source>
</evidence>
<organism evidence="2 3">
    <name type="scientific">Pleurodeles waltl</name>
    <name type="common">Iberian ribbed newt</name>
    <dbReference type="NCBI Taxonomy" id="8319"/>
    <lineage>
        <taxon>Eukaryota</taxon>
        <taxon>Metazoa</taxon>
        <taxon>Chordata</taxon>
        <taxon>Craniata</taxon>
        <taxon>Vertebrata</taxon>
        <taxon>Euteleostomi</taxon>
        <taxon>Amphibia</taxon>
        <taxon>Batrachia</taxon>
        <taxon>Caudata</taxon>
        <taxon>Salamandroidea</taxon>
        <taxon>Salamandridae</taxon>
        <taxon>Pleurodelinae</taxon>
        <taxon>Pleurodeles</taxon>
    </lineage>
</organism>
<dbReference type="EMBL" id="JANPWB010000013">
    <property type="protein sequence ID" value="KAJ1107103.1"/>
    <property type="molecule type" value="Genomic_DNA"/>
</dbReference>
<name>A0AAV7MYL2_PLEWA</name>
<feature type="region of interest" description="Disordered" evidence="1">
    <location>
        <begin position="271"/>
        <end position="292"/>
    </location>
</feature>